<evidence type="ECO:0000256" key="5">
    <source>
        <dbReference type="ARBA" id="ARBA00022725"/>
    </source>
</evidence>
<evidence type="ECO:0000256" key="10">
    <source>
        <dbReference type="RuleBase" id="RU363047"/>
    </source>
</evidence>
<dbReference type="Gene3D" id="1.20.1070.10">
    <property type="entry name" value="Rhodopsin 7-helix transmembrane proteins"/>
    <property type="match status" value="1"/>
</dbReference>
<keyword evidence="5 10" id="KW-0552">Olfaction</keyword>
<dbReference type="PRINTS" id="PR00237">
    <property type="entry name" value="GPCRRHODOPSN"/>
</dbReference>
<reference evidence="13" key="2">
    <citation type="submission" date="2025-08" db="UniProtKB">
        <authorList>
            <consortium name="RefSeq"/>
        </authorList>
    </citation>
    <scope>IDENTIFICATION</scope>
</reference>
<keyword evidence="7 10" id="KW-0472">Membrane</keyword>
<reference evidence="12" key="1">
    <citation type="submission" date="2025-05" db="UniProtKB">
        <authorList>
            <consortium name="RefSeq"/>
        </authorList>
    </citation>
    <scope>NUCLEOTIDE SEQUENCE [LARGE SCALE GENOMIC DNA]</scope>
</reference>
<dbReference type="PRINTS" id="PR00245">
    <property type="entry name" value="OLFACTORYR"/>
</dbReference>
<feature type="transmembrane region" description="Helical" evidence="10">
    <location>
        <begin position="26"/>
        <end position="51"/>
    </location>
</feature>
<organism evidence="12 13">
    <name type="scientific">Pogona vitticeps</name>
    <name type="common">central bearded dragon</name>
    <dbReference type="NCBI Taxonomy" id="103695"/>
    <lineage>
        <taxon>Eukaryota</taxon>
        <taxon>Metazoa</taxon>
        <taxon>Chordata</taxon>
        <taxon>Craniata</taxon>
        <taxon>Vertebrata</taxon>
        <taxon>Euteleostomi</taxon>
        <taxon>Lepidosauria</taxon>
        <taxon>Squamata</taxon>
        <taxon>Bifurcata</taxon>
        <taxon>Unidentata</taxon>
        <taxon>Episquamata</taxon>
        <taxon>Toxicofera</taxon>
        <taxon>Iguania</taxon>
        <taxon>Acrodonta</taxon>
        <taxon>Agamidae</taxon>
        <taxon>Amphibolurinae</taxon>
        <taxon>Pogona</taxon>
    </lineage>
</organism>
<evidence type="ECO:0000256" key="7">
    <source>
        <dbReference type="ARBA" id="ARBA00023136"/>
    </source>
</evidence>
<dbReference type="Pfam" id="PF13853">
    <property type="entry name" value="7tm_4"/>
    <property type="match status" value="1"/>
</dbReference>
<dbReference type="Proteomes" id="UP001652642">
    <property type="component" value="Chromosome 2"/>
</dbReference>
<feature type="transmembrane region" description="Helical" evidence="10">
    <location>
        <begin position="58"/>
        <end position="79"/>
    </location>
</feature>
<comment type="similarity">
    <text evidence="9">Belongs to the G-protein coupled receptor 1 family.</text>
</comment>
<gene>
    <name evidence="13" type="primary">LOC110071767</name>
</gene>
<dbReference type="InterPro" id="IPR000725">
    <property type="entry name" value="Olfact_rcpt"/>
</dbReference>
<keyword evidence="3 10" id="KW-0716">Sensory transduction</keyword>
<accession>A0ABM5FHY5</accession>
<feature type="transmembrane region" description="Helical" evidence="10">
    <location>
        <begin position="196"/>
        <end position="218"/>
    </location>
</feature>
<keyword evidence="4 9" id="KW-0812">Transmembrane</keyword>
<evidence type="ECO:0000256" key="8">
    <source>
        <dbReference type="ARBA" id="ARBA00023224"/>
    </source>
</evidence>
<dbReference type="PANTHER" id="PTHR26453">
    <property type="entry name" value="OLFACTORY RECEPTOR"/>
    <property type="match status" value="1"/>
</dbReference>
<dbReference type="InterPro" id="IPR017452">
    <property type="entry name" value="GPCR_Rhodpsn_7TM"/>
</dbReference>
<proteinExistence type="inferred from homology"/>
<dbReference type="InterPro" id="IPR000276">
    <property type="entry name" value="GPCR_Rhodpsn"/>
</dbReference>
<feature type="domain" description="G-protein coupled receptors family 1 profile" evidence="11">
    <location>
        <begin position="41"/>
        <end position="289"/>
    </location>
</feature>
<evidence type="ECO:0000256" key="9">
    <source>
        <dbReference type="RuleBase" id="RU000688"/>
    </source>
</evidence>
<dbReference type="PROSITE" id="PS50262">
    <property type="entry name" value="G_PROTEIN_RECEP_F1_2"/>
    <property type="match status" value="1"/>
</dbReference>
<feature type="transmembrane region" description="Helical" evidence="10">
    <location>
        <begin position="239"/>
        <end position="260"/>
    </location>
</feature>
<evidence type="ECO:0000313" key="13">
    <source>
        <dbReference type="RefSeq" id="XP_072845000.1"/>
    </source>
</evidence>
<evidence type="ECO:0000313" key="12">
    <source>
        <dbReference type="Proteomes" id="UP001652642"/>
    </source>
</evidence>
<evidence type="ECO:0000256" key="1">
    <source>
        <dbReference type="ARBA" id="ARBA00004651"/>
    </source>
</evidence>
<dbReference type="GeneID" id="110071767"/>
<feature type="transmembrane region" description="Helical" evidence="10">
    <location>
        <begin position="99"/>
        <end position="120"/>
    </location>
</feature>
<name>A0ABM5FHY5_9SAUR</name>
<feature type="transmembrane region" description="Helical" evidence="10">
    <location>
        <begin position="272"/>
        <end position="291"/>
    </location>
</feature>
<feature type="transmembrane region" description="Helical" evidence="10">
    <location>
        <begin position="140"/>
        <end position="162"/>
    </location>
</feature>
<dbReference type="CDD" id="cd15431">
    <property type="entry name" value="7tmA_OR13H-like"/>
    <property type="match status" value="1"/>
</dbReference>
<evidence type="ECO:0000256" key="6">
    <source>
        <dbReference type="ARBA" id="ARBA00022989"/>
    </source>
</evidence>
<comment type="subcellular location">
    <subcellularLocation>
        <location evidence="1 10">Cell membrane</location>
        <topology evidence="1 10">Multi-pass membrane protein</topology>
    </subcellularLocation>
</comment>
<evidence type="ECO:0000256" key="3">
    <source>
        <dbReference type="ARBA" id="ARBA00022606"/>
    </source>
</evidence>
<keyword evidence="8 9" id="KW-0807">Transducer</keyword>
<dbReference type="RefSeq" id="XP_072845000.1">
    <property type="nucleotide sequence ID" value="XM_072988899.1"/>
</dbReference>
<keyword evidence="12" id="KW-1185">Reference proteome</keyword>
<sequence>MGNNSDTVVTEFILLGLSNHPAAQIVFFWVILVFYIINLIGNGLMVALIIVDPHLHTPMYFFLSNLSFLDICYTSSSIPQVLVTCATERTTISFTACMAQIYISLYFGTTECILLAVMAYDRFVAICNPLHYTMIMNWNICIHMGLGTWGSGLVLTLIPTAVGPVRFCGSNIINHFMCEAQTVAKLNCANTQLSDIISFVNTVAVLIVPFTFILMTYLRIGLAVRQIHSAEGRSKAFSTCSSHVAVVSIFYSSAMFIYLQPKSKHASDRDKMISVFYGVVTPTLNPLIYSLRNKDVKGALGKLVSKYLFRADL</sequence>
<keyword evidence="6 10" id="KW-1133">Transmembrane helix</keyword>
<keyword evidence="9" id="KW-0297">G-protein coupled receptor</keyword>
<evidence type="ECO:0000256" key="2">
    <source>
        <dbReference type="ARBA" id="ARBA00022475"/>
    </source>
</evidence>
<dbReference type="PROSITE" id="PS00237">
    <property type="entry name" value="G_PROTEIN_RECEP_F1_1"/>
    <property type="match status" value="1"/>
</dbReference>
<dbReference type="SUPFAM" id="SSF81321">
    <property type="entry name" value="Family A G protein-coupled receptor-like"/>
    <property type="match status" value="1"/>
</dbReference>
<protein>
    <recommendedName>
        <fullName evidence="10">Olfactory receptor</fullName>
    </recommendedName>
</protein>
<keyword evidence="2 10" id="KW-1003">Cell membrane</keyword>
<evidence type="ECO:0000256" key="4">
    <source>
        <dbReference type="ARBA" id="ARBA00022692"/>
    </source>
</evidence>
<evidence type="ECO:0000259" key="11">
    <source>
        <dbReference type="PROSITE" id="PS50262"/>
    </source>
</evidence>
<keyword evidence="9" id="KW-0675">Receptor</keyword>